<dbReference type="SUPFAM" id="SSF53850">
    <property type="entry name" value="Periplasmic binding protein-like II"/>
    <property type="match status" value="1"/>
</dbReference>
<dbReference type="EMBL" id="UGHD01000002">
    <property type="protein sequence ID" value="STO58146.1"/>
    <property type="molecule type" value="Genomic_DNA"/>
</dbReference>
<evidence type="ECO:0000313" key="2">
    <source>
        <dbReference type="EMBL" id="STO58146.1"/>
    </source>
</evidence>
<dbReference type="STRING" id="673.AL542_13645"/>
<feature type="signal peptide" evidence="1">
    <location>
        <begin position="1"/>
        <end position="22"/>
    </location>
</feature>
<evidence type="ECO:0000256" key="1">
    <source>
        <dbReference type="SAM" id="SignalP"/>
    </source>
</evidence>
<dbReference type="Gene3D" id="3.40.190.10">
    <property type="entry name" value="Periplasmic binding protein-like II"/>
    <property type="match status" value="2"/>
</dbReference>
<dbReference type="Proteomes" id="UP000254512">
    <property type="component" value="Unassembled WGS sequence"/>
</dbReference>
<organism evidence="2 3">
    <name type="scientific">Grimontia hollisae</name>
    <name type="common">Vibrio hollisae</name>
    <dbReference type="NCBI Taxonomy" id="673"/>
    <lineage>
        <taxon>Bacteria</taxon>
        <taxon>Pseudomonadati</taxon>
        <taxon>Pseudomonadota</taxon>
        <taxon>Gammaproteobacteria</taxon>
        <taxon>Vibrionales</taxon>
        <taxon>Vibrionaceae</taxon>
        <taxon>Grimontia</taxon>
    </lineage>
</organism>
<accession>A0A377HPT2</accession>
<dbReference type="KEGG" id="gho:AL542_13645"/>
<dbReference type="AlphaFoldDB" id="A0A377HPT2"/>
<name>A0A377HPT2_GRIHO</name>
<proteinExistence type="predicted"/>
<dbReference type="RefSeq" id="WP_005503599.1">
    <property type="nucleotide sequence ID" value="NZ_CABMOB010000001.1"/>
</dbReference>
<dbReference type="Pfam" id="PF13531">
    <property type="entry name" value="SBP_bac_11"/>
    <property type="match status" value="1"/>
</dbReference>
<reference evidence="2 3" key="1">
    <citation type="submission" date="2018-06" db="EMBL/GenBank/DDBJ databases">
        <authorList>
            <consortium name="Pathogen Informatics"/>
            <person name="Doyle S."/>
        </authorList>
    </citation>
    <scope>NUCLEOTIDE SEQUENCE [LARGE SCALE GENOMIC DNA]</scope>
    <source>
        <strain evidence="2 3">NCTC11645</strain>
    </source>
</reference>
<dbReference type="GeneID" id="58896979"/>
<evidence type="ECO:0000313" key="3">
    <source>
        <dbReference type="Proteomes" id="UP000254512"/>
    </source>
</evidence>
<gene>
    <name evidence="2" type="ORF">NCTC11645_02564</name>
</gene>
<feature type="chain" id="PRO_5016879017" evidence="1">
    <location>
        <begin position="23"/>
        <end position="271"/>
    </location>
</feature>
<protein>
    <submittedName>
        <fullName evidence="2">Accessory colonization factor AcfC, contains ABC-type periplasmic domain</fullName>
    </submittedName>
</protein>
<sequence length="271" mass="30239">MKNKKLIALAISSLFISNLSHAKEINLYGAGGPHHALKEIVENFKKDSKFKDLEININPGPYNTWQACAKGTGKNCTKGKADILWGTSENYSAVLLDEFKDFGFNQHHSKVIFLRPAVILVQKGNPKNIRGIDDLINNPDVSRIVVNNQLLNSVTSSTALWEDIVGRKGNIQDLEKFRSKIVYQAPGSGAAAKVLLGSNGGEKADAWITWPEWYHANQNLVDLVPIEPDRVTYRGINVIVRDDADEETRAFYDYLSSRKAFDVFSKYSAVK</sequence>
<keyword evidence="1" id="KW-0732">Signal</keyword>